<keyword evidence="2" id="KW-1185">Reference proteome</keyword>
<accession>A0AAE8MM27</accession>
<dbReference type="EMBL" id="ONZP01000808">
    <property type="protein sequence ID" value="SPJ91016.1"/>
    <property type="molecule type" value="Genomic_DNA"/>
</dbReference>
<proteinExistence type="predicted"/>
<protein>
    <submittedName>
        <fullName evidence="1">Uncharacterized protein</fullName>
    </submittedName>
</protein>
<reference evidence="1" key="1">
    <citation type="submission" date="2018-03" db="EMBL/GenBank/DDBJ databases">
        <authorList>
            <person name="Guldener U."/>
        </authorList>
    </citation>
    <scope>NUCLEOTIDE SEQUENCE</scope>
</reference>
<gene>
    <name evidence="1" type="ORF">FTOL_13418</name>
</gene>
<dbReference type="AlphaFoldDB" id="A0AAE8MM27"/>
<name>A0AAE8MM27_9HYPO</name>
<sequence>MPELRALQNTGGCLVTLIGERIYQPDAAAALVPTASLPIPSFESGTGHKHDASYLSSTVSSSTSFWNGHFNQVGNNFILGTSQAGEAAVGQLKSSSFRASSVMSFLIGGGHDLDSLYVGLVWDKDNKLLLKQTGTNGEAFIRIIWDTSMWAGQMVHIVVHDSRTSNSWGLINIDDVCVGCHALDNDIVRD</sequence>
<organism evidence="1 2">
    <name type="scientific">Fusarium torulosum</name>
    <dbReference type="NCBI Taxonomy" id="33205"/>
    <lineage>
        <taxon>Eukaryota</taxon>
        <taxon>Fungi</taxon>
        <taxon>Dikarya</taxon>
        <taxon>Ascomycota</taxon>
        <taxon>Pezizomycotina</taxon>
        <taxon>Sordariomycetes</taxon>
        <taxon>Hypocreomycetidae</taxon>
        <taxon>Hypocreales</taxon>
        <taxon>Nectriaceae</taxon>
        <taxon>Fusarium</taxon>
    </lineage>
</organism>
<dbReference type="Proteomes" id="UP001187734">
    <property type="component" value="Unassembled WGS sequence"/>
</dbReference>
<evidence type="ECO:0000313" key="1">
    <source>
        <dbReference type="EMBL" id="SPJ91016.1"/>
    </source>
</evidence>
<evidence type="ECO:0000313" key="2">
    <source>
        <dbReference type="Proteomes" id="UP001187734"/>
    </source>
</evidence>
<comment type="caution">
    <text evidence="1">The sequence shown here is derived from an EMBL/GenBank/DDBJ whole genome shotgun (WGS) entry which is preliminary data.</text>
</comment>